<protein>
    <submittedName>
        <fullName evidence="1">Uncharacterized protein</fullName>
    </submittedName>
</protein>
<sequence>MKLSVPAPGFVRAFFFCRGGVIPVSLKDFRPLAFYPPEQERGGRRTIEYWLSPRK</sequence>
<dbReference type="AlphaFoldDB" id="A0A150M274"/>
<gene>
    <name evidence="1" type="ORF">B4135_2295</name>
</gene>
<accession>A0A150M274</accession>
<dbReference type="EMBL" id="LQYT01000049">
    <property type="protein sequence ID" value="KYD18677.1"/>
    <property type="molecule type" value="Genomic_DNA"/>
</dbReference>
<reference evidence="1 2" key="1">
    <citation type="submission" date="2016-01" db="EMBL/GenBank/DDBJ databases">
        <title>Draft Genome Sequences of Seven Thermophilic Sporeformers Isolated from Foods.</title>
        <authorList>
            <person name="Berendsen E.M."/>
            <person name="Wells-Bennik M.H."/>
            <person name="Krawcyk A.O."/>
            <person name="De Jong A."/>
            <person name="Holsappel S."/>
            <person name="Eijlander R.T."/>
            <person name="Kuipers O.P."/>
        </authorList>
    </citation>
    <scope>NUCLEOTIDE SEQUENCE [LARGE SCALE GENOMIC DNA]</scope>
    <source>
        <strain evidence="1 2">B4135</strain>
    </source>
</reference>
<organism evidence="1 2">
    <name type="scientific">Caldibacillus debilis</name>
    <dbReference type="NCBI Taxonomy" id="301148"/>
    <lineage>
        <taxon>Bacteria</taxon>
        <taxon>Bacillati</taxon>
        <taxon>Bacillota</taxon>
        <taxon>Bacilli</taxon>
        <taxon>Bacillales</taxon>
        <taxon>Bacillaceae</taxon>
        <taxon>Caldibacillus</taxon>
    </lineage>
</organism>
<evidence type="ECO:0000313" key="1">
    <source>
        <dbReference type="EMBL" id="KYD18677.1"/>
    </source>
</evidence>
<comment type="caution">
    <text evidence="1">The sequence shown here is derived from an EMBL/GenBank/DDBJ whole genome shotgun (WGS) entry which is preliminary data.</text>
</comment>
<name>A0A150M274_9BACI</name>
<dbReference type="STRING" id="301148.B4135_2295"/>
<dbReference type="Proteomes" id="UP000075683">
    <property type="component" value="Unassembled WGS sequence"/>
</dbReference>
<proteinExistence type="predicted"/>
<evidence type="ECO:0000313" key="2">
    <source>
        <dbReference type="Proteomes" id="UP000075683"/>
    </source>
</evidence>